<keyword evidence="2" id="KW-0805">Transcription regulation</keyword>
<proteinExistence type="predicted"/>
<sequence>MAALQHQQHLDDDMLIDPRMALPLYGIKAGDKDTASDSPGQFMMTPRMFASDNEDALDNPPDFMLQDADGDTGTIEVAPPHIISPPETVSHSTPPSEEAQSEAATQPSKKSSISSSTETPATRASKRKRTRTGTAANNSGGNNNNNGNSSSSKKRAAQQPAAASASAAPTPGASAASKRGSEPRGTDAKRTHCLERNRIAASKCREKKKQWVHDLEARKSELEAQHAGLHAELASLADEVTTIKNYLMGHASCGDANIDLWIENEALRFVHRSVSGQDQPQHLDIDGSRHSSIGSLPSTMHSRNGLTQAVATDSIGQASIAQTDNSSLASPVLKTEPINYDYMPEEMFQDAS</sequence>
<dbReference type="InterPro" id="IPR046347">
    <property type="entry name" value="bZIP_sf"/>
</dbReference>
<comment type="caution">
    <text evidence="8">The sequence shown here is derived from an EMBL/GenBank/DDBJ whole genome shotgun (WGS) entry which is preliminary data.</text>
</comment>
<keyword evidence="3" id="KW-0804">Transcription</keyword>
<dbReference type="EMBL" id="JAQHRD010000006">
    <property type="protein sequence ID" value="KAJ6440181.1"/>
    <property type="molecule type" value="Genomic_DNA"/>
</dbReference>
<dbReference type="Proteomes" id="UP001163105">
    <property type="component" value="Unassembled WGS sequence"/>
</dbReference>
<evidence type="ECO:0000256" key="3">
    <source>
        <dbReference type="ARBA" id="ARBA00023163"/>
    </source>
</evidence>
<feature type="domain" description="BZIP" evidence="7">
    <location>
        <begin position="187"/>
        <end position="250"/>
    </location>
</feature>
<dbReference type="InterPro" id="IPR004827">
    <property type="entry name" value="bZIP"/>
</dbReference>
<name>A0AB34FNE5_9HYPO</name>
<dbReference type="PROSITE" id="PS50217">
    <property type="entry name" value="BZIP"/>
    <property type="match status" value="1"/>
</dbReference>
<feature type="compositionally biased region" description="Low complexity" evidence="6">
    <location>
        <begin position="132"/>
        <end position="178"/>
    </location>
</feature>
<feature type="compositionally biased region" description="Polar residues" evidence="6">
    <location>
        <begin position="290"/>
        <end position="301"/>
    </location>
</feature>
<dbReference type="SMART" id="SM00338">
    <property type="entry name" value="BRLZ"/>
    <property type="match status" value="1"/>
</dbReference>
<evidence type="ECO:0000256" key="5">
    <source>
        <dbReference type="SAM" id="Coils"/>
    </source>
</evidence>
<organism evidence="8 9">
    <name type="scientific">Purpureocillium lavendulum</name>
    <dbReference type="NCBI Taxonomy" id="1247861"/>
    <lineage>
        <taxon>Eukaryota</taxon>
        <taxon>Fungi</taxon>
        <taxon>Dikarya</taxon>
        <taxon>Ascomycota</taxon>
        <taxon>Pezizomycotina</taxon>
        <taxon>Sordariomycetes</taxon>
        <taxon>Hypocreomycetidae</taxon>
        <taxon>Hypocreales</taxon>
        <taxon>Ophiocordycipitaceae</taxon>
        <taxon>Purpureocillium</taxon>
    </lineage>
</organism>
<dbReference type="PANTHER" id="PTHR19304">
    <property type="entry name" value="CYCLIC-AMP RESPONSE ELEMENT BINDING PROTEIN"/>
    <property type="match status" value="1"/>
</dbReference>
<keyword evidence="5" id="KW-0175">Coiled coil</keyword>
<feature type="region of interest" description="Disordered" evidence="6">
    <location>
        <begin position="278"/>
        <end position="301"/>
    </location>
</feature>
<dbReference type="GO" id="GO:0005634">
    <property type="term" value="C:nucleus"/>
    <property type="evidence" value="ECO:0007669"/>
    <property type="project" value="UniProtKB-SubCell"/>
</dbReference>
<gene>
    <name evidence="8" type="ORF">O9K51_08072</name>
</gene>
<evidence type="ECO:0000313" key="9">
    <source>
        <dbReference type="Proteomes" id="UP001163105"/>
    </source>
</evidence>
<evidence type="ECO:0000256" key="4">
    <source>
        <dbReference type="ARBA" id="ARBA00023242"/>
    </source>
</evidence>
<dbReference type="Gene3D" id="1.20.5.170">
    <property type="match status" value="1"/>
</dbReference>
<protein>
    <submittedName>
        <fullName evidence="8">BZIP transcription factor domain-containing protein</fullName>
    </submittedName>
</protein>
<evidence type="ECO:0000313" key="8">
    <source>
        <dbReference type="EMBL" id="KAJ6440181.1"/>
    </source>
</evidence>
<feature type="coiled-coil region" evidence="5">
    <location>
        <begin position="205"/>
        <end position="239"/>
    </location>
</feature>
<reference evidence="8" key="1">
    <citation type="submission" date="2023-01" db="EMBL/GenBank/DDBJ databases">
        <title>The growth and conidiation of Purpureocillium lavendulum are regulated by nitrogen source and histone H3K14 acetylation.</title>
        <authorList>
            <person name="Tang P."/>
            <person name="Han J."/>
            <person name="Zhang C."/>
            <person name="Tang P."/>
            <person name="Qi F."/>
            <person name="Zhang K."/>
            <person name="Liang L."/>
        </authorList>
    </citation>
    <scope>NUCLEOTIDE SEQUENCE</scope>
    <source>
        <strain evidence="8">YMF1.00683</strain>
    </source>
</reference>
<dbReference type="CDD" id="cd14687">
    <property type="entry name" value="bZIP_ATF2"/>
    <property type="match status" value="1"/>
</dbReference>
<evidence type="ECO:0000259" key="7">
    <source>
        <dbReference type="PROSITE" id="PS50217"/>
    </source>
</evidence>
<keyword evidence="9" id="KW-1185">Reference proteome</keyword>
<feature type="compositionally biased region" description="Basic and acidic residues" evidence="6">
    <location>
        <begin position="179"/>
        <end position="193"/>
    </location>
</feature>
<dbReference type="AlphaFoldDB" id="A0AB34FNE5"/>
<dbReference type="InterPro" id="IPR051027">
    <property type="entry name" value="bZIP_transcription_factors"/>
</dbReference>
<feature type="region of interest" description="Disordered" evidence="6">
    <location>
        <begin position="50"/>
        <end position="193"/>
    </location>
</feature>
<dbReference type="Pfam" id="PF00170">
    <property type="entry name" value="bZIP_1"/>
    <property type="match status" value="1"/>
</dbReference>
<keyword evidence="4" id="KW-0539">Nucleus</keyword>
<dbReference type="SUPFAM" id="SSF57959">
    <property type="entry name" value="Leucine zipper domain"/>
    <property type="match status" value="1"/>
</dbReference>
<comment type="subcellular location">
    <subcellularLocation>
        <location evidence="1">Nucleus</location>
    </subcellularLocation>
</comment>
<evidence type="ECO:0000256" key="6">
    <source>
        <dbReference type="SAM" id="MobiDB-lite"/>
    </source>
</evidence>
<accession>A0AB34FNE5</accession>
<evidence type="ECO:0000256" key="2">
    <source>
        <dbReference type="ARBA" id="ARBA00023015"/>
    </source>
</evidence>
<dbReference type="GO" id="GO:0003700">
    <property type="term" value="F:DNA-binding transcription factor activity"/>
    <property type="evidence" value="ECO:0007669"/>
    <property type="project" value="InterPro"/>
</dbReference>
<evidence type="ECO:0000256" key="1">
    <source>
        <dbReference type="ARBA" id="ARBA00004123"/>
    </source>
</evidence>